<proteinExistence type="predicted"/>
<evidence type="ECO:0000313" key="1">
    <source>
        <dbReference type="EMBL" id="KAG5455912.1"/>
    </source>
</evidence>
<accession>A0A8H7ZMY8</accession>
<gene>
    <name evidence="1" type="ORF">BJ554DRAFT_4503</name>
</gene>
<evidence type="ECO:0000313" key="2">
    <source>
        <dbReference type="Proteomes" id="UP000673691"/>
    </source>
</evidence>
<sequence length="211" mass="23245">MLLFRPSRVRFRQAPQERAVHPAGGTMPEKLHFTRATTPRISFSFTTFACDPRIIISDKNRKSSANARSCYVSKVCNLCWWPTSRRLHRKSEPLHSVDGKSISAPLPCPTEHVALGPAQHSLGLETTICHRARLKVTLALPPRQRGEKYAEIGAAAGADAKKTGITCFNCGKIGRIAAQILSEQPSGVLGPKRRRLAGLSHLWQPSFPFAT</sequence>
<keyword evidence="2" id="KW-1185">Reference proteome</keyword>
<comment type="caution">
    <text evidence="1">The sequence shown here is derived from an EMBL/GenBank/DDBJ whole genome shotgun (WGS) entry which is preliminary data.</text>
</comment>
<name>A0A8H7ZMY8_9FUNG</name>
<reference evidence="1 2" key="1">
    <citation type="journal article" name="Sci. Rep.">
        <title>Genome-scale phylogenetic analyses confirm Olpidium as the closest living zoosporic fungus to the non-flagellated, terrestrial fungi.</title>
        <authorList>
            <person name="Chang Y."/>
            <person name="Rochon D."/>
            <person name="Sekimoto S."/>
            <person name="Wang Y."/>
            <person name="Chovatia M."/>
            <person name="Sandor L."/>
            <person name="Salamov A."/>
            <person name="Grigoriev I.V."/>
            <person name="Stajich J.E."/>
            <person name="Spatafora J.W."/>
        </authorList>
    </citation>
    <scope>NUCLEOTIDE SEQUENCE [LARGE SCALE GENOMIC DNA]</scope>
    <source>
        <strain evidence="1">S191</strain>
    </source>
</reference>
<dbReference type="AlphaFoldDB" id="A0A8H7ZMY8"/>
<feature type="non-terminal residue" evidence="1">
    <location>
        <position position="211"/>
    </location>
</feature>
<organism evidence="1 2">
    <name type="scientific">Olpidium bornovanus</name>
    <dbReference type="NCBI Taxonomy" id="278681"/>
    <lineage>
        <taxon>Eukaryota</taxon>
        <taxon>Fungi</taxon>
        <taxon>Fungi incertae sedis</taxon>
        <taxon>Olpidiomycota</taxon>
        <taxon>Olpidiomycotina</taxon>
        <taxon>Olpidiomycetes</taxon>
        <taxon>Olpidiales</taxon>
        <taxon>Olpidiaceae</taxon>
        <taxon>Olpidium</taxon>
    </lineage>
</organism>
<dbReference type="EMBL" id="JAEFCI010012585">
    <property type="protein sequence ID" value="KAG5455912.1"/>
    <property type="molecule type" value="Genomic_DNA"/>
</dbReference>
<protein>
    <submittedName>
        <fullName evidence="1">Uncharacterized protein</fullName>
    </submittedName>
</protein>
<dbReference type="Proteomes" id="UP000673691">
    <property type="component" value="Unassembled WGS sequence"/>
</dbReference>